<name>S0ELS8_GIBF5</name>
<sequence>MTQLPHLPHCQPHATNHRAKDSSHFKWQALDIFCASTYISISAVPRLAANTQFVQSPSKPTGEIKFSSVPLAQRITSVSSDTSSRKAVRTTLSSTEHIKILEGMGF</sequence>
<keyword evidence="3" id="KW-1185">Reference proteome</keyword>
<evidence type="ECO:0000313" key="3">
    <source>
        <dbReference type="Proteomes" id="UP000016800"/>
    </source>
</evidence>
<dbReference type="HOGENOM" id="CLU_2223499_0_0_1"/>
<reference evidence="3" key="1">
    <citation type="journal article" date="2013" name="PLoS Pathog.">
        <title>Deciphering the cryptic genome: genome-wide analyses of the rice pathogen Fusarium fujikuroi reveal complex regulation of secondary metabolism and novel metabolites.</title>
        <authorList>
            <person name="Wiemann P."/>
            <person name="Sieber C.M."/>
            <person name="von Bargen K.W."/>
            <person name="Studt L."/>
            <person name="Niehaus E.M."/>
            <person name="Espino J.J."/>
            <person name="Huss K."/>
            <person name="Michielse C.B."/>
            <person name="Albermann S."/>
            <person name="Wagner D."/>
            <person name="Bergner S.V."/>
            <person name="Connolly L.R."/>
            <person name="Fischer A."/>
            <person name="Reuter G."/>
            <person name="Kleigrewe K."/>
            <person name="Bald T."/>
            <person name="Wingfield B.D."/>
            <person name="Ophir R."/>
            <person name="Freeman S."/>
            <person name="Hippler M."/>
            <person name="Smith K.M."/>
            <person name="Brown D.W."/>
            <person name="Proctor R.H."/>
            <person name="Munsterkotter M."/>
            <person name="Freitag M."/>
            <person name="Humpf H.U."/>
            <person name="Guldener U."/>
            <person name="Tudzynski B."/>
        </authorList>
    </citation>
    <scope>NUCLEOTIDE SEQUENCE [LARGE SCALE GENOMIC DNA]</scope>
    <source>
        <strain evidence="3">CBS 195.34 / IMI 58289 / NRRL A-6831</strain>
    </source>
</reference>
<dbReference type="GeneID" id="35404393"/>
<dbReference type="VEuPathDB" id="FungiDB:FFUJ_10929"/>
<evidence type="ECO:0000256" key="1">
    <source>
        <dbReference type="SAM" id="MobiDB-lite"/>
    </source>
</evidence>
<feature type="region of interest" description="Disordered" evidence="1">
    <location>
        <begin position="1"/>
        <end position="21"/>
    </location>
</feature>
<dbReference type="EMBL" id="HF679032">
    <property type="protein sequence ID" value="CCT74857.1"/>
    <property type="molecule type" value="Genomic_DNA"/>
</dbReference>
<organism evidence="2 3">
    <name type="scientific">Gibberella fujikuroi (strain CBS 195.34 / IMI 58289 / NRRL A-6831)</name>
    <name type="common">Bakanae and foot rot disease fungus</name>
    <name type="synonym">Fusarium fujikuroi</name>
    <dbReference type="NCBI Taxonomy" id="1279085"/>
    <lineage>
        <taxon>Eukaryota</taxon>
        <taxon>Fungi</taxon>
        <taxon>Dikarya</taxon>
        <taxon>Ascomycota</taxon>
        <taxon>Pezizomycotina</taxon>
        <taxon>Sordariomycetes</taxon>
        <taxon>Hypocreomycetidae</taxon>
        <taxon>Hypocreales</taxon>
        <taxon>Nectriaceae</taxon>
        <taxon>Fusarium</taxon>
        <taxon>Fusarium fujikuroi species complex</taxon>
    </lineage>
</organism>
<dbReference type="Proteomes" id="UP000016800">
    <property type="component" value="Chromosome X"/>
</dbReference>
<dbReference type="AlphaFoldDB" id="S0ELS8"/>
<evidence type="ECO:0000313" key="2">
    <source>
        <dbReference type="EMBL" id="CCT74857.1"/>
    </source>
</evidence>
<protein>
    <submittedName>
        <fullName evidence="2">Uncharacterized protein</fullName>
    </submittedName>
</protein>
<proteinExistence type="predicted"/>
<dbReference type="RefSeq" id="XP_023436935.1">
    <property type="nucleotide sequence ID" value="XM_023569769.1"/>
</dbReference>
<gene>
    <name evidence="2" type="ORF">FFUJ_10929</name>
</gene>
<accession>S0ELS8</accession>